<proteinExistence type="predicted"/>
<sequence length="121" mass="13409">MVVFYLYHVCLWAELGPEDVRSGLDRDGPLWLHEFDFDNQNQLEIAMLGQGCCRAVLAQSPCAEVTRCSCGHIHLAVGPVTLRLEEDVLRALGHTLLEAIHQLEAASTATAHGASDDRWKQ</sequence>
<gene>
    <name evidence="1" type="ORF">D7V93_14715</name>
</gene>
<evidence type="ECO:0000313" key="2">
    <source>
        <dbReference type="Proteomes" id="UP000272888"/>
    </source>
</evidence>
<comment type="caution">
    <text evidence="1">The sequence shown here is derived from an EMBL/GenBank/DDBJ whole genome shotgun (WGS) entry which is preliminary data.</text>
</comment>
<name>A0A3A8PU87_9BACT</name>
<keyword evidence="2" id="KW-1185">Reference proteome</keyword>
<accession>A0A3A8PU87</accession>
<dbReference type="EMBL" id="RAWB01000132">
    <property type="protein sequence ID" value="RKH59528.1"/>
    <property type="molecule type" value="Genomic_DNA"/>
</dbReference>
<evidence type="ECO:0000313" key="1">
    <source>
        <dbReference type="EMBL" id="RKH59528.1"/>
    </source>
</evidence>
<organism evidence="1 2">
    <name type="scientific">Corallococcus llansteffanensis</name>
    <dbReference type="NCBI Taxonomy" id="2316731"/>
    <lineage>
        <taxon>Bacteria</taxon>
        <taxon>Pseudomonadati</taxon>
        <taxon>Myxococcota</taxon>
        <taxon>Myxococcia</taxon>
        <taxon>Myxococcales</taxon>
        <taxon>Cystobacterineae</taxon>
        <taxon>Myxococcaceae</taxon>
        <taxon>Corallococcus</taxon>
    </lineage>
</organism>
<reference evidence="2" key="1">
    <citation type="submission" date="2018-09" db="EMBL/GenBank/DDBJ databases">
        <authorList>
            <person name="Livingstone P.G."/>
            <person name="Whitworth D.E."/>
        </authorList>
    </citation>
    <scope>NUCLEOTIDE SEQUENCE [LARGE SCALE GENOMIC DNA]</scope>
    <source>
        <strain evidence="2">CA051B</strain>
    </source>
</reference>
<dbReference type="AlphaFoldDB" id="A0A3A8PU87"/>
<dbReference type="Proteomes" id="UP000272888">
    <property type="component" value="Unassembled WGS sequence"/>
</dbReference>
<protein>
    <submittedName>
        <fullName evidence="1">Uncharacterized protein</fullName>
    </submittedName>
</protein>